<dbReference type="EMBL" id="WPCR01000016">
    <property type="protein sequence ID" value="NHM14972.1"/>
    <property type="molecule type" value="Genomic_DNA"/>
</dbReference>
<feature type="transmembrane region" description="Helical" evidence="3">
    <location>
        <begin position="816"/>
        <end position="839"/>
    </location>
</feature>
<feature type="compositionally biased region" description="Pro residues" evidence="2">
    <location>
        <begin position="765"/>
        <end position="795"/>
    </location>
</feature>
<feature type="signal peptide" evidence="4">
    <location>
        <begin position="1"/>
        <end position="33"/>
    </location>
</feature>
<dbReference type="InterPro" id="IPR038765">
    <property type="entry name" value="Papain-like_cys_pep_sf"/>
</dbReference>
<evidence type="ECO:0000313" key="8">
    <source>
        <dbReference type="Proteomes" id="UP000636394"/>
    </source>
</evidence>
<reference evidence="6 8" key="1">
    <citation type="submission" date="2019-11" db="EMBL/GenBank/DDBJ databases">
        <title>Eggerthellaceae novel genus isolated from the rectal contents of marmort.</title>
        <authorList>
            <person name="Zhang G."/>
        </authorList>
    </citation>
    <scope>NUCLEOTIDE SEQUENCE [LARGE SCALE GENOMIC DNA]</scope>
    <source>
        <strain evidence="6">Zg-886</strain>
        <strain evidence="8">zg-886</strain>
    </source>
</reference>
<dbReference type="InterPro" id="IPR013128">
    <property type="entry name" value="Peptidase_C1A"/>
</dbReference>
<dbReference type="AlphaFoldDB" id="A0A9E6SU07"/>
<dbReference type="InterPro" id="IPR000668">
    <property type="entry name" value="Peptidase_C1A_C"/>
</dbReference>
<dbReference type="PROSITE" id="PS00639">
    <property type="entry name" value="THIOL_PROTEASE_HIS"/>
    <property type="match status" value="1"/>
</dbReference>
<keyword evidence="3" id="KW-1133">Transmembrane helix</keyword>
<reference evidence="7" key="2">
    <citation type="submission" date="2021-04" db="EMBL/GenBank/DDBJ databases">
        <title>Novel species in family Eggerthellaceae.</title>
        <authorList>
            <person name="Zhang G."/>
        </authorList>
    </citation>
    <scope>NUCLEOTIDE SEQUENCE</scope>
    <source>
        <strain evidence="7">Zg-886</strain>
    </source>
</reference>
<evidence type="ECO:0000256" key="3">
    <source>
        <dbReference type="SAM" id="Phobius"/>
    </source>
</evidence>
<dbReference type="Proteomes" id="UP000636394">
    <property type="component" value="Unassembled WGS sequence"/>
</dbReference>
<evidence type="ECO:0000259" key="5">
    <source>
        <dbReference type="SMART" id="SM00645"/>
    </source>
</evidence>
<dbReference type="SUPFAM" id="SSF54001">
    <property type="entry name" value="Cysteine proteinases"/>
    <property type="match status" value="1"/>
</dbReference>
<keyword evidence="8" id="KW-1185">Reference proteome</keyword>
<evidence type="ECO:0000256" key="2">
    <source>
        <dbReference type="SAM" id="MobiDB-lite"/>
    </source>
</evidence>
<dbReference type="Pfam" id="PF00112">
    <property type="entry name" value="Peptidase_C1"/>
    <property type="match status" value="2"/>
</dbReference>
<evidence type="ECO:0000313" key="9">
    <source>
        <dbReference type="Proteomes" id="UP000671910"/>
    </source>
</evidence>
<dbReference type="PROSITE" id="PS00139">
    <property type="entry name" value="THIOL_PROTEASE_CYS"/>
    <property type="match status" value="1"/>
</dbReference>
<dbReference type="InterPro" id="IPR040528">
    <property type="entry name" value="Lectin-like"/>
</dbReference>
<protein>
    <recommendedName>
        <fullName evidence="5">Peptidase C1A papain C-terminal domain-containing protein</fullName>
    </recommendedName>
</protein>
<dbReference type="GO" id="GO:0006508">
    <property type="term" value="P:proteolysis"/>
    <property type="evidence" value="ECO:0007669"/>
    <property type="project" value="InterPro"/>
</dbReference>
<gene>
    <name evidence="6" type="ORF">GMI68_09440</name>
    <name evidence="7" type="ORF">J7S26_06500</name>
</gene>
<keyword evidence="3" id="KW-0472">Membrane</keyword>
<evidence type="ECO:0000313" key="6">
    <source>
        <dbReference type="EMBL" id="NHM14972.1"/>
    </source>
</evidence>
<organism evidence="7 9">
    <name type="scientific">Xiamenia xianingshaonis</name>
    <dbReference type="NCBI Taxonomy" id="2682776"/>
    <lineage>
        <taxon>Bacteria</taxon>
        <taxon>Bacillati</taxon>
        <taxon>Actinomycetota</taxon>
        <taxon>Coriobacteriia</taxon>
        <taxon>Eggerthellales</taxon>
        <taxon>Eggerthellaceae</taxon>
        <taxon>Xiamenia</taxon>
    </lineage>
</organism>
<feature type="region of interest" description="Disordered" evidence="2">
    <location>
        <begin position="763"/>
        <end position="812"/>
    </location>
</feature>
<dbReference type="CDD" id="cd02619">
    <property type="entry name" value="Peptidase_C1"/>
    <property type="match status" value="1"/>
</dbReference>
<name>A0A9E6SU07_9ACTN</name>
<dbReference type="PANTHER" id="PTHR12411">
    <property type="entry name" value="CYSTEINE PROTEASE FAMILY C1-RELATED"/>
    <property type="match status" value="1"/>
</dbReference>
<comment type="similarity">
    <text evidence="1">Belongs to the peptidase C1 family.</text>
</comment>
<accession>A0A9E6SU07</accession>
<feature type="chain" id="PRO_5039535021" description="Peptidase C1A papain C-terminal domain-containing protein" evidence="4">
    <location>
        <begin position="34"/>
        <end position="851"/>
    </location>
</feature>
<dbReference type="InterPro" id="IPR000169">
    <property type="entry name" value="Pept_cys_AS"/>
</dbReference>
<sequence>MKTQPLPLVTRLARASLAFLLAFALADSAAADATDNSAAADHFLRMFNEVNAEMRQKYHGTGNVADLLTNRASDGFGATNGIVPMSQDAFPASYDLRDLDKVTPVKFQNPWGTCWSFGAIAASETSILSELGGSASKGFDLSELHLGWLAYTPLSQEAIGDTGSTNFQSQVGEGYYTVDADGNHSLDPNIVLEQGGSPPTITSVLSSGIGPVPESLVPYRNKEGITVNDGAGTPVYYSPDGDWSVDESLRFTSALQLEEASLLPSSAVIDDENKYHFNYAGVEAIKSEVLQGRAVSVNFCADQSMPGVAVDPKYINTDTWAHYTYEVVPITHAVTIVGWDDDYAVDNFLTSEQVEGAVPPPGPGAWIVKNSWGAQSGTFPNKFDWGEDGYFYLSYYDQSINNIETFNYDTTTLGDQGDYRIIDQYDFMPSPSSMTLPNPIPASMANVFTADERQAVTSVSCETSYPDTKVTYEVYVLDDGATEPRDGTLAATATETYEYGGYHLVHLPQSVIVEKGQKYSVVVTEEVVAPSGQIIYSSQIDSSINRLGWEKLIRDQPELKGLLTKHALGIVNREESFWLLTEDGEESAVDLFDLVADIKASNPDGEDTIDYDNFPIKAYAEPAPEPEYVKESVSAAFGEGADAVTVTAAGEFPEGTEVELLLAAVDKETANALAKLDGTGKKQILALDVALSDKNTQKPVNFKGALTLTFDIGTRYEGWAVNVAHQPVGVEGETFRDIVVADGKAVVKVDSLSPFGVYGEAAAPAPEPAPTPAPEPKPNPTPAPSPAPTPSPASSPAPASVKSTKKTPLAATGDPLGLALAVAGGAAALSACACAVVVVRMRRRRSEENAE</sequence>
<dbReference type="SMART" id="SM00645">
    <property type="entry name" value="Pept_C1"/>
    <property type="match status" value="1"/>
</dbReference>
<dbReference type="Proteomes" id="UP000671910">
    <property type="component" value="Chromosome"/>
</dbReference>
<dbReference type="InterPro" id="IPR025660">
    <property type="entry name" value="Pept_his_AS"/>
</dbReference>
<dbReference type="RefSeq" id="WP_166340469.1">
    <property type="nucleotide sequence ID" value="NZ_CP072829.1"/>
</dbReference>
<evidence type="ECO:0000256" key="1">
    <source>
        <dbReference type="ARBA" id="ARBA00008455"/>
    </source>
</evidence>
<dbReference type="KEGG" id="ebz:J7S26_06500"/>
<keyword evidence="4" id="KW-0732">Signal</keyword>
<dbReference type="Pfam" id="PF18560">
    <property type="entry name" value="Lectin_like"/>
    <property type="match status" value="1"/>
</dbReference>
<dbReference type="GO" id="GO:0008234">
    <property type="term" value="F:cysteine-type peptidase activity"/>
    <property type="evidence" value="ECO:0007669"/>
    <property type="project" value="InterPro"/>
</dbReference>
<proteinExistence type="inferred from homology"/>
<keyword evidence="3" id="KW-0812">Transmembrane</keyword>
<dbReference type="Gene3D" id="3.90.70.10">
    <property type="entry name" value="Cysteine proteinases"/>
    <property type="match status" value="1"/>
</dbReference>
<evidence type="ECO:0000313" key="7">
    <source>
        <dbReference type="EMBL" id="QTU84010.1"/>
    </source>
</evidence>
<feature type="domain" description="Peptidase C1A papain C-terminal" evidence="5">
    <location>
        <begin position="90"/>
        <end position="411"/>
    </location>
</feature>
<evidence type="ECO:0000256" key="4">
    <source>
        <dbReference type="SAM" id="SignalP"/>
    </source>
</evidence>
<dbReference type="EMBL" id="CP072829">
    <property type="protein sequence ID" value="QTU84010.1"/>
    <property type="molecule type" value="Genomic_DNA"/>
</dbReference>